<dbReference type="RefSeq" id="WP_345161164.1">
    <property type="nucleotide sequence ID" value="NZ_BAABGX010000001.1"/>
</dbReference>
<feature type="compositionally biased region" description="Polar residues" evidence="1">
    <location>
        <begin position="121"/>
        <end position="141"/>
    </location>
</feature>
<dbReference type="Proteomes" id="UP001501844">
    <property type="component" value="Unassembled WGS sequence"/>
</dbReference>
<proteinExistence type="predicted"/>
<keyword evidence="2" id="KW-0812">Transmembrane</keyword>
<reference evidence="4" key="1">
    <citation type="journal article" date="2019" name="Int. J. Syst. Evol. Microbiol.">
        <title>The Global Catalogue of Microorganisms (GCM) 10K type strain sequencing project: providing services to taxonomists for standard genome sequencing and annotation.</title>
        <authorList>
            <consortium name="The Broad Institute Genomics Platform"/>
            <consortium name="The Broad Institute Genome Sequencing Center for Infectious Disease"/>
            <person name="Wu L."/>
            <person name="Ma J."/>
        </authorList>
    </citation>
    <scope>NUCLEOTIDE SEQUENCE [LARGE SCALE GENOMIC DNA]</scope>
    <source>
        <strain evidence="4">JCM 17917</strain>
    </source>
</reference>
<sequence>MNSNHHLEQDWGPEGHPSLEVLRGYQSERLSPEQTHQVERHLVSCELCSDLVEGMEMAQATKVYKAVKETRGRVQHYLAKKKRKRRFFVWSAWQTAAILLILLFCLALMVYHFYFAPTAPGKQNQPPKTQISIEQTVSPTSVVPPARLG</sequence>
<feature type="region of interest" description="Disordered" evidence="1">
    <location>
        <begin position="121"/>
        <end position="149"/>
    </location>
</feature>
<evidence type="ECO:0000313" key="3">
    <source>
        <dbReference type="EMBL" id="GAA4295142.1"/>
    </source>
</evidence>
<organism evidence="3 4">
    <name type="scientific">Nibribacter koreensis</name>
    <dbReference type="NCBI Taxonomy" id="1084519"/>
    <lineage>
        <taxon>Bacteria</taxon>
        <taxon>Pseudomonadati</taxon>
        <taxon>Bacteroidota</taxon>
        <taxon>Cytophagia</taxon>
        <taxon>Cytophagales</taxon>
        <taxon>Hymenobacteraceae</taxon>
        <taxon>Nibribacter</taxon>
    </lineage>
</organism>
<protein>
    <recommendedName>
        <fullName evidence="5">Zinc-finger domain-containing protein</fullName>
    </recommendedName>
</protein>
<keyword evidence="2" id="KW-1133">Transmembrane helix</keyword>
<evidence type="ECO:0000256" key="1">
    <source>
        <dbReference type="SAM" id="MobiDB-lite"/>
    </source>
</evidence>
<name>A0ABP8F4Q0_9BACT</name>
<keyword evidence="4" id="KW-1185">Reference proteome</keyword>
<gene>
    <name evidence="3" type="ORF">GCM10023183_00630</name>
</gene>
<accession>A0ABP8F4Q0</accession>
<feature type="transmembrane region" description="Helical" evidence="2">
    <location>
        <begin position="87"/>
        <end position="114"/>
    </location>
</feature>
<keyword evidence="2" id="KW-0472">Membrane</keyword>
<evidence type="ECO:0000313" key="4">
    <source>
        <dbReference type="Proteomes" id="UP001501844"/>
    </source>
</evidence>
<evidence type="ECO:0008006" key="5">
    <source>
        <dbReference type="Google" id="ProtNLM"/>
    </source>
</evidence>
<dbReference type="EMBL" id="BAABGX010000001">
    <property type="protein sequence ID" value="GAA4295142.1"/>
    <property type="molecule type" value="Genomic_DNA"/>
</dbReference>
<comment type="caution">
    <text evidence="3">The sequence shown here is derived from an EMBL/GenBank/DDBJ whole genome shotgun (WGS) entry which is preliminary data.</text>
</comment>
<evidence type="ECO:0000256" key="2">
    <source>
        <dbReference type="SAM" id="Phobius"/>
    </source>
</evidence>